<evidence type="ECO:0000313" key="1">
    <source>
        <dbReference type="EMBL" id="CAI0564661.1"/>
    </source>
</evidence>
<sequence length="128" mass="14637">MGFKNTVEQSRICRSTYNGLGHVVVKEYEELAQEARRNCTTRTLIPPGIHALAVKLLLARQVYLFRNLHSLVADLGKSQISMKRELKDDMNDIKTTLHSLRDLLIGESDQNCENVKGRRMTMWLSCCT</sequence>
<accession>A0AAV0RUV0</accession>
<keyword evidence="2" id="KW-1185">Reference proteome</keyword>
<protein>
    <submittedName>
        <fullName evidence="1">Uncharacterized protein</fullName>
    </submittedName>
</protein>
<name>A0AAV0RUV0_9ROSI</name>
<dbReference type="Proteomes" id="UP001154282">
    <property type="component" value="Unassembled WGS sequence"/>
</dbReference>
<gene>
    <name evidence="1" type="ORF">LITE_LOCUS50074</name>
</gene>
<reference evidence="1" key="1">
    <citation type="submission" date="2022-08" db="EMBL/GenBank/DDBJ databases">
        <authorList>
            <person name="Gutierrez-Valencia J."/>
        </authorList>
    </citation>
    <scope>NUCLEOTIDE SEQUENCE</scope>
</reference>
<dbReference type="EMBL" id="CAMGYJ010000011">
    <property type="protein sequence ID" value="CAI0564661.1"/>
    <property type="molecule type" value="Genomic_DNA"/>
</dbReference>
<comment type="caution">
    <text evidence="1">The sequence shown here is derived from an EMBL/GenBank/DDBJ whole genome shotgun (WGS) entry which is preliminary data.</text>
</comment>
<organism evidence="1 2">
    <name type="scientific">Linum tenue</name>
    <dbReference type="NCBI Taxonomy" id="586396"/>
    <lineage>
        <taxon>Eukaryota</taxon>
        <taxon>Viridiplantae</taxon>
        <taxon>Streptophyta</taxon>
        <taxon>Embryophyta</taxon>
        <taxon>Tracheophyta</taxon>
        <taxon>Spermatophyta</taxon>
        <taxon>Magnoliopsida</taxon>
        <taxon>eudicotyledons</taxon>
        <taxon>Gunneridae</taxon>
        <taxon>Pentapetalae</taxon>
        <taxon>rosids</taxon>
        <taxon>fabids</taxon>
        <taxon>Malpighiales</taxon>
        <taxon>Linaceae</taxon>
        <taxon>Linum</taxon>
    </lineage>
</organism>
<proteinExistence type="predicted"/>
<evidence type="ECO:0000313" key="2">
    <source>
        <dbReference type="Proteomes" id="UP001154282"/>
    </source>
</evidence>
<dbReference type="AlphaFoldDB" id="A0AAV0RUV0"/>